<proteinExistence type="predicted"/>
<dbReference type="STRING" id="86416.Clopa_0802"/>
<dbReference type="KEGG" id="cpas:Clopa_0802"/>
<dbReference type="PATRIC" id="fig|86416.3.peg.793"/>
<dbReference type="RefSeq" id="WP_015614155.1">
    <property type="nucleotide sequence ID" value="NC_021182.1"/>
</dbReference>
<dbReference type="HOGENOM" id="CLU_3024046_0_0_9"/>
<protein>
    <submittedName>
        <fullName evidence="1">Uncharacterized protein</fullName>
    </submittedName>
</protein>
<dbReference type="AlphaFoldDB" id="R4K241"/>
<keyword evidence="2" id="KW-1185">Reference proteome</keyword>
<dbReference type="EMBL" id="CP003261">
    <property type="protein sequence ID" value="AGK95831.1"/>
    <property type="molecule type" value="Genomic_DNA"/>
</dbReference>
<reference evidence="1 2" key="1">
    <citation type="submission" date="2012-01" db="EMBL/GenBank/DDBJ databases">
        <title>Complete sequence of chromosome of Clostridium pasteurianum BC1.</title>
        <authorList>
            <consortium name="US DOE Joint Genome Institute"/>
            <person name="Lucas S."/>
            <person name="Han J."/>
            <person name="Lapidus A."/>
            <person name="Cheng J.-F."/>
            <person name="Goodwin L."/>
            <person name="Pitluck S."/>
            <person name="Peters L."/>
            <person name="Mikhailova N."/>
            <person name="Teshima H."/>
            <person name="Detter J.C."/>
            <person name="Han C."/>
            <person name="Tapia R."/>
            <person name="Land M."/>
            <person name="Hauser L."/>
            <person name="Kyrpides N."/>
            <person name="Ivanova N."/>
            <person name="Pagani I."/>
            <person name="Dunn J."/>
            <person name="Taghavi S."/>
            <person name="Francis A."/>
            <person name="van der Lelie D."/>
            <person name="Woyke T."/>
        </authorList>
    </citation>
    <scope>NUCLEOTIDE SEQUENCE [LARGE SCALE GENOMIC DNA]</scope>
    <source>
        <strain evidence="1 2">BC1</strain>
    </source>
</reference>
<accession>R4K241</accession>
<gene>
    <name evidence="1" type="ORF">Clopa_0802</name>
</gene>
<evidence type="ECO:0000313" key="1">
    <source>
        <dbReference type="EMBL" id="AGK95831.1"/>
    </source>
</evidence>
<dbReference type="Proteomes" id="UP000013523">
    <property type="component" value="Chromosome"/>
</dbReference>
<evidence type="ECO:0000313" key="2">
    <source>
        <dbReference type="Proteomes" id="UP000013523"/>
    </source>
</evidence>
<name>R4K241_CLOPA</name>
<organism evidence="1 2">
    <name type="scientific">Clostridium pasteurianum BC1</name>
    <dbReference type="NCBI Taxonomy" id="86416"/>
    <lineage>
        <taxon>Bacteria</taxon>
        <taxon>Bacillati</taxon>
        <taxon>Bacillota</taxon>
        <taxon>Clostridia</taxon>
        <taxon>Eubacteriales</taxon>
        <taxon>Clostridiaceae</taxon>
        <taxon>Clostridium</taxon>
    </lineage>
</organism>
<sequence length="55" mass="6489">MKNQKTRCSECLYSINRVTQEPCSKCNEIQLIQYNYDNHFIPSEKNFMGSELNVV</sequence>